<gene>
    <name evidence="1" type="ORF">CLUMA_CG014841</name>
</gene>
<name>A0A1J1IPG1_9DIPT</name>
<reference evidence="1 2" key="1">
    <citation type="submission" date="2015-04" db="EMBL/GenBank/DDBJ databases">
        <authorList>
            <person name="Syromyatnikov M.Y."/>
            <person name="Popov V.N."/>
        </authorList>
    </citation>
    <scope>NUCLEOTIDE SEQUENCE [LARGE SCALE GENOMIC DNA]</scope>
</reference>
<protein>
    <submittedName>
        <fullName evidence="1">CLUMA_CG014841, isoform A</fullName>
    </submittedName>
</protein>
<sequence length="59" mass="6796">MVELIDVKIIKYAQFTSLFALQINADHKWKFLVSQVDECDDDNNVDVASGDFLQEQLFS</sequence>
<accession>A0A1J1IPG1</accession>
<dbReference type="Proteomes" id="UP000183832">
    <property type="component" value="Unassembled WGS sequence"/>
</dbReference>
<evidence type="ECO:0000313" key="2">
    <source>
        <dbReference type="Proteomes" id="UP000183832"/>
    </source>
</evidence>
<organism evidence="1 2">
    <name type="scientific">Clunio marinus</name>
    <dbReference type="NCBI Taxonomy" id="568069"/>
    <lineage>
        <taxon>Eukaryota</taxon>
        <taxon>Metazoa</taxon>
        <taxon>Ecdysozoa</taxon>
        <taxon>Arthropoda</taxon>
        <taxon>Hexapoda</taxon>
        <taxon>Insecta</taxon>
        <taxon>Pterygota</taxon>
        <taxon>Neoptera</taxon>
        <taxon>Endopterygota</taxon>
        <taxon>Diptera</taxon>
        <taxon>Nematocera</taxon>
        <taxon>Chironomoidea</taxon>
        <taxon>Chironomidae</taxon>
        <taxon>Clunio</taxon>
    </lineage>
</organism>
<proteinExistence type="predicted"/>
<evidence type="ECO:0000313" key="1">
    <source>
        <dbReference type="EMBL" id="CRL01436.1"/>
    </source>
</evidence>
<dbReference type="EMBL" id="CVRI01000055">
    <property type="protein sequence ID" value="CRL01436.1"/>
    <property type="molecule type" value="Genomic_DNA"/>
</dbReference>
<keyword evidence="2" id="KW-1185">Reference proteome</keyword>
<dbReference type="AlphaFoldDB" id="A0A1J1IPG1"/>